<reference evidence="1 2" key="1">
    <citation type="submission" date="2012-06" db="EMBL/GenBank/DDBJ databases">
        <title>The complete chromosome of genome of Turneriella parva DSM 21527.</title>
        <authorList>
            <consortium name="US DOE Joint Genome Institute (JGI-PGF)"/>
            <person name="Lucas S."/>
            <person name="Han J."/>
            <person name="Lapidus A."/>
            <person name="Bruce D."/>
            <person name="Goodwin L."/>
            <person name="Pitluck S."/>
            <person name="Peters L."/>
            <person name="Kyrpides N."/>
            <person name="Mavromatis K."/>
            <person name="Ivanova N."/>
            <person name="Mikhailova N."/>
            <person name="Chertkov O."/>
            <person name="Detter J.C."/>
            <person name="Tapia R."/>
            <person name="Han C."/>
            <person name="Land M."/>
            <person name="Hauser L."/>
            <person name="Markowitz V."/>
            <person name="Cheng J.-F."/>
            <person name="Hugenholtz P."/>
            <person name="Woyke T."/>
            <person name="Wu D."/>
            <person name="Gronow S."/>
            <person name="Wellnitz S."/>
            <person name="Brambilla E."/>
            <person name="Klenk H.-P."/>
            <person name="Eisen J.A."/>
        </authorList>
    </citation>
    <scope>NUCLEOTIDE SEQUENCE [LARGE SCALE GENOMIC DNA]</scope>
    <source>
        <strain evidence="2">ATCC BAA-1111 / DSM 21527 / NCTC 11395 / H</strain>
    </source>
</reference>
<accession>I4B4R7</accession>
<sequence>MKSISRVSLVALCCATVFHCSGKSNMQVATPGNNDIKALNEATSVQARVLADTGATLAIGSKVQLTVPAGALTQDTDITVEKKSVAPAQGIVVPVAKSIELGAHGTQFNKTVALNVCYDPQVLASQGLYEETLAVYYVDAQTGEYGSVGGSVNKTTHCVSANIEHFSTYLVAAQNLSVNLPVAEQLPQISVTYLPGTPIAGLPVKVRAAITDFKLTPVSNGTGVQVGFGQIATVRYCYYTAPATACSGGLQNLAPDYDDEANNFYSFVIPASQVTTQGFTVSYEVYNSLGFKRTRTVNYVPTRTATGIQFTSNAVVNLAAGFKRSYTVQGLSDTGTPQNIPVDSFTLNGGIGTATQTGVSVIRVTGTTANPQAMRTGSLTATAGAFSVTSADINVHAGLLDHISLLSPTGVVLGNTITINANTTYDFDILGYDAFGNTSNVLPQFVLVPVIGAGTISSTGLYTAPATAQSATLVATLNGVADSILINVQTPATNGLPPAMVVPPTVPTMALGMGLANNGTDTYAIWVEVGSPGWNLILSRWNGAAWIHLATATSTTAIFNADLAFVNGQPVIAYTAEDISPAPRNIRFFRWNGAALEPIASPAIGGVSASTGQVDIVANGNLLYATWQELTSGLYNIHVSVWNSSTNTWSSPSWPQVNPVGVNGYFPKIELYQSQPLVLFSADGAVTLRRWDGVSTWTAVSSAVSGDLNFPGAGAQINGPQLAVDGSHIYLAWSAFDGSMTNVYAGHYDAGLDTYVFLGGGAADSFSPFTAGAFVSLRLFSGVPYLAFYKEDPAAFQTYVQHFSGGSWVPDFNSSSPTNFAGPSFNETATKHNSVIALSEVSGVKYATFIEFDGAYLGSPSTMYLRILP</sequence>
<dbReference type="OrthoDB" id="314814at2"/>
<evidence type="ECO:0000313" key="2">
    <source>
        <dbReference type="Proteomes" id="UP000006048"/>
    </source>
</evidence>
<dbReference type="EMBL" id="CP002959">
    <property type="protein sequence ID" value="AFM12274.1"/>
    <property type="molecule type" value="Genomic_DNA"/>
</dbReference>
<dbReference type="HOGENOM" id="CLU_330070_0_0_12"/>
<dbReference type="AlphaFoldDB" id="I4B4R7"/>
<dbReference type="KEGG" id="tpx:Turpa_1626"/>
<gene>
    <name evidence="1" type="ordered locus">Turpa_1626</name>
</gene>
<proteinExistence type="predicted"/>
<protein>
    <recommendedName>
        <fullName evidence="3">ZU5 domain-containing protein</fullName>
    </recommendedName>
</protein>
<evidence type="ECO:0008006" key="3">
    <source>
        <dbReference type="Google" id="ProtNLM"/>
    </source>
</evidence>
<dbReference type="Gene3D" id="2.60.220.30">
    <property type="match status" value="1"/>
</dbReference>
<dbReference type="Proteomes" id="UP000006048">
    <property type="component" value="Chromosome"/>
</dbReference>
<name>I4B4R7_TURPD</name>
<keyword evidence="2" id="KW-1185">Reference proteome</keyword>
<evidence type="ECO:0000313" key="1">
    <source>
        <dbReference type="EMBL" id="AFM12274.1"/>
    </source>
</evidence>
<dbReference type="RefSeq" id="WP_014802785.1">
    <property type="nucleotide sequence ID" value="NC_018020.1"/>
</dbReference>
<organism evidence="1 2">
    <name type="scientific">Turneriella parva (strain ATCC BAA-1111 / DSM 21527 / NCTC 11395 / H)</name>
    <name type="common">Leptospira parva</name>
    <dbReference type="NCBI Taxonomy" id="869212"/>
    <lineage>
        <taxon>Bacteria</taxon>
        <taxon>Pseudomonadati</taxon>
        <taxon>Spirochaetota</taxon>
        <taxon>Spirochaetia</taxon>
        <taxon>Leptospirales</taxon>
        <taxon>Leptospiraceae</taxon>
        <taxon>Turneriella</taxon>
    </lineage>
</organism>